<protein>
    <submittedName>
        <fullName evidence="1">Uncharacterized protein</fullName>
    </submittedName>
</protein>
<dbReference type="Proteomes" id="UP000297814">
    <property type="component" value="Unassembled WGS sequence"/>
</dbReference>
<dbReference type="EMBL" id="PQXK01000043">
    <property type="protein sequence ID" value="TGO40069.1"/>
    <property type="molecule type" value="Genomic_DNA"/>
</dbReference>
<comment type="caution">
    <text evidence="1">The sequence shown here is derived from an EMBL/GenBank/DDBJ whole genome shotgun (WGS) entry which is preliminary data.</text>
</comment>
<name>A0A4Z1GWI5_9HELO</name>
<evidence type="ECO:0000313" key="1">
    <source>
        <dbReference type="EMBL" id="TGO40069.1"/>
    </source>
</evidence>
<reference evidence="1 2" key="1">
    <citation type="submission" date="2017-12" db="EMBL/GenBank/DDBJ databases">
        <title>Comparative genomics of Botrytis spp.</title>
        <authorList>
            <person name="Valero-Jimenez C.A."/>
            <person name="Tapia P."/>
            <person name="Veloso J."/>
            <person name="Silva-Moreno E."/>
            <person name="Staats M."/>
            <person name="Valdes J.H."/>
            <person name="Van Kan J.A.L."/>
        </authorList>
    </citation>
    <scope>NUCLEOTIDE SEQUENCE [LARGE SCALE GENOMIC DNA]</scope>
    <source>
        <strain evidence="1 2">Bh0001</strain>
    </source>
</reference>
<keyword evidence="2" id="KW-1185">Reference proteome</keyword>
<evidence type="ECO:0000313" key="2">
    <source>
        <dbReference type="Proteomes" id="UP000297814"/>
    </source>
</evidence>
<accession>A0A4Z1GWI5</accession>
<sequence>MGRSKYAQMEVVIKTGSAAFFELHFGSWWRMAYVSSPGSFGGIAVPSPLEGQNADPYKY</sequence>
<dbReference type="AlphaFoldDB" id="A0A4Z1GWI5"/>
<gene>
    <name evidence="1" type="ORF">BHYA_0043g00450</name>
</gene>
<organism evidence="1 2">
    <name type="scientific">Botrytis hyacinthi</name>
    <dbReference type="NCBI Taxonomy" id="278943"/>
    <lineage>
        <taxon>Eukaryota</taxon>
        <taxon>Fungi</taxon>
        <taxon>Dikarya</taxon>
        <taxon>Ascomycota</taxon>
        <taxon>Pezizomycotina</taxon>
        <taxon>Leotiomycetes</taxon>
        <taxon>Helotiales</taxon>
        <taxon>Sclerotiniaceae</taxon>
        <taxon>Botrytis</taxon>
    </lineage>
</organism>
<proteinExistence type="predicted"/>